<dbReference type="EMBL" id="CP150096">
    <property type="protein sequence ID" value="WZN47984.1"/>
    <property type="molecule type" value="Genomic_DNA"/>
</dbReference>
<dbReference type="RefSeq" id="WP_341842590.1">
    <property type="nucleotide sequence ID" value="NZ_CP149792.1"/>
</dbReference>
<evidence type="ECO:0000313" key="4">
    <source>
        <dbReference type="Proteomes" id="UP001449657"/>
    </source>
</evidence>
<feature type="signal peptide" evidence="1">
    <location>
        <begin position="1"/>
        <end position="21"/>
    </location>
</feature>
<dbReference type="InterPro" id="IPR012336">
    <property type="entry name" value="Thioredoxin-like_fold"/>
</dbReference>
<evidence type="ECO:0000259" key="2">
    <source>
        <dbReference type="PROSITE" id="PS51352"/>
    </source>
</evidence>
<name>A0ABZ2Z867_9BACT</name>
<dbReference type="CDD" id="cd02966">
    <property type="entry name" value="TlpA_like_family"/>
    <property type="match status" value="1"/>
</dbReference>
<reference evidence="3 4" key="1">
    <citation type="submission" date="2024-03" db="EMBL/GenBank/DDBJ databases">
        <title>Chitinophaga caseinilytica sp. nov., a casein hydrolysing bacterium isolated from forest soil.</title>
        <authorList>
            <person name="Lee D.S."/>
            <person name="Han D.M."/>
            <person name="Baek J.H."/>
            <person name="Choi D.G."/>
            <person name="Jeon J.H."/>
            <person name="Jeon C.O."/>
        </authorList>
    </citation>
    <scope>NUCLEOTIDE SEQUENCE [LARGE SCALE GENOMIC DNA]</scope>
    <source>
        <strain evidence="3 4">KACC 19118</strain>
    </source>
</reference>
<dbReference type="PANTHER" id="PTHR42852:SF13">
    <property type="entry name" value="PROTEIN DIPZ"/>
    <property type="match status" value="1"/>
</dbReference>
<dbReference type="PROSITE" id="PS51352">
    <property type="entry name" value="THIOREDOXIN_2"/>
    <property type="match status" value="1"/>
</dbReference>
<organism evidence="3 4">
    <name type="scientific">Chitinophaga caseinilytica</name>
    <dbReference type="NCBI Taxonomy" id="2267521"/>
    <lineage>
        <taxon>Bacteria</taxon>
        <taxon>Pseudomonadati</taxon>
        <taxon>Bacteroidota</taxon>
        <taxon>Chitinophagia</taxon>
        <taxon>Chitinophagales</taxon>
        <taxon>Chitinophagaceae</taxon>
        <taxon>Chitinophaga</taxon>
    </lineage>
</organism>
<evidence type="ECO:0000313" key="3">
    <source>
        <dbReference type="EMBL" id="WZN47984.1"/>
    </source>
</evidence>
<keyword evidence="4" id="KW-1185">Reference proteome</keyword>
<dbReference type="Proteomes" id="UP001449657">
    <property type="component" value="Chromosome"/>
</dbReference>
<dbReference type="Pfam" id="PF13905">
    <property type="entry name" value="Thioredoxin_8"/>
    <property type="match status" value="1"/>
</dbReference>
<sequence>MKPYRYSLVLALLVCSFATMAQERNFTVALHSPANYSGTKGRDIYDLKELQIWCVNNRPDSILREVNYGGNKGGACDSTFRLKVLSRRLGDQLQVCILKRYNPFLENEKVLTYSYDSLKKWNRKNCPADALPRLMFRLPYCVGGAVEVKPVEMYLFPFSVGFSSNDPCVNDMPLAVSLGRSAVAKFGKTVMYFYKSDNLLPDNKIRVKVMEDGILQDDRIGDGLVYKASYAMADTIVIGGKLFRIDSIGGKWDKVYLHRLTQSGLIAKVPENHMRTLAPYFDKAKEYVLLDFWGTWCKPCIAGMPKLRALHEKVKSEVLFVSVCFDDPKNYTKAKEIFEENKLSWPQVFNSMAEREFTLTKDLSVTTFPTYMLVKKNGDIFFSTSGDGFDELSRKLLEGK</sequence>
<dbReference type="SUPFAM" id="SSF52833">
    <property type="entry name" value="Thioredoxin-like"/>
    <property type="match status" value="1"/>
</dbReference>
<keyword evidence="1" id="KW-0732">Signal</keyword>
<evidence type="ECO:0000256" key="1">
    <source>
        <dbReference type="SAM" id="SignalP"/>
    </source>
</evidence>
<proteinExistence type="predicted"/>
<protein>
    <submittedName>
        <fullName evidence="3">TlpA disulfide reductase family protein</fullName>
    </submittedName>
</protein>
<dbReference type="Gene3D" id="3.40.30.10">
    <property type="entry name" value="Glutaredoxin"/>
    <property type="match status" value="1"/>
</dbReference>
<feature type="domain" description="Thioredoxin" evidence="2">
    <location>
        <begin position="246"/>
        <end position="400"/>
    </location>
</feature>
<dbReference type="InterPro" id="IPR036249">
    <property type="entry name" value="Thioredoxin-like_sf"/>
</dbReference>
<dbReference type="PANTHER" id="PTHR42852">
    <property type="entry name" value="THIOL:DISULFIDE INTERCHANGE PROTEIN DSBE"/>
    <property type="match status" value="1"/>
</dbReference>
<gene>
    <name evidence="3" type="ORF">WJU22_07315</name>
</gene>
<dbReference type="InterPro" id="IPR013766">
    <property type="entry name" value="Thioredoxin_domain"/>
</dbReference>
<feature type="chain" id="PRO_5047039488" evidence="1">
    <location>
        <begin position="22"/>
        <end position="400"/>
    </location>
</feature>
<dbReference type="InterPro" id="IPR050553">
    <property type="entry name" value="Thioredoxin_ResA/DsbE_sf"/>
</dbReference>
<accession>A0ABZ2Z867</accession>